<feature type="non-terminal residue" evidence="10">
    <location>
        <position position="381"/>
    </location>
</feature>
<accession>A0A164PH54</accession>
<evidence type="ECO:0000256" key="6">
    <source>
        <dbReference type="ARBA" id="ARBA00022989"/>
    </source>
</evidence>
<sequence length="381" mass="41373">KGRSTYWQTLFNMTTTLLGLGLLAKPLAFAISGWVMGCLILTFYGCLACYTALIVGRLALSDPSFISYPDIARKAWGPRSVIFVRIFVCVVLFSYCIVLVILYADSIYAVWPVVSLNTYKLLGLIVFIPTVFLPLHILSYTSILGMLSVFLVIFSILFDGLVKQSPPGSLWVPGETDISVNGVGWEGIGVTCGLFMAGLASHAIIPELVRDMKDPSQFESMIKGTFFTVTIISGIVGASGYLMFGRTVSGEISQDLLRVEDWPVVNELMNRVMVWSLVITPLTKFALCYRPVNTIISLYILPKLTPSPEVLPSPSTVSPSLLRRALALQFLVPALIKISLTLLAVLLSILLPSFASMVALLGSVGSTVLTVHGPLIAKIAL</sequence>
<dbReference type="GO" id="GO:0015179">
    <property type="term" value="F:L-amino acid transmembrane transporter activity"/>
    <property type="evidence" value="ECO:0007669"/>
    <property type="project" value="TreeGrafter"/>
</dbReference>
<keyword evidence="7 8" id="KW-0472">Membrane</keyword>
<comment type="similarity">
    <text evidence="2">Belongs to the amino acid/polyamine transporter 2 family.</text>
</comment>
<evidence type="ECO:0000259" key="9">
    <source>
        <dbReference type="Pfam" id="PF01490"/>
    </source>
</evidence>
<evidence type="ECO:0000313" key="10">
    <source>
        <dbReference type="EMBL" id="KZS88722.1"/>
    </source>
</evidence>
<feature type="domain" description="Amino acid transporter transmembrane" evidence="9">
    <location>
        <begin position="3"/>
        <end position="379"/>
    </location>
</feature>
<feature type="transmembrane region" description="Helical" evidence="8">
    <location>
        <begin position="182"/>
        <end position="205"/>
    </location>
</feature>
<keyword evidence="6 8" id="KW-1133">Transmembrane helix</keyword>
<dbReference type="InterPro" id="IPR013057">
    <property type="entry name" value="AA_transpt_TM"/>
</dbReference>
<evidence type="ECO:0000256" key="3">
    <source>
        <dbReference type="ARBA" id="ARBA00022448"/>
    </source>
</evidence>
<dbReference type="EMBL" id="KV419434">
    <property type="protein sequence ID" value="KZS88722.1"/>
    <property type="molecule type" value="Genomic_DNA"/>
</dbReference>
<evidence type="ECO:0000256" key="2">
    <source>
        <dbReference type="ARBA" id="ARBA00008066"/>
    </source>
</evidence>
<dbReference type="PANTHER" id="PTHR22950:SF692">
    <property type="entry name" value="TRANSMEMBRANE AMINO ACID TRANSPORTER FAMILY PROTEIN"/>
    <property type="match status" value="1"/>
</dbReference>
<dbReference type="PANTHER" id="PTHR22950">
    <property type="entry name" value="AMINO ACID TRANSPORTER"/>
    <property type="match status" value="1"/>
</dbReference>
<feature type="non-terminal residue" evidence="10">
    <location>
        <position position="1"/>
    </location>
</feature>
<evidence type="ECO:0000256" key="4">
    <source>
        <dbReference type="ARBA" id="ARBA00022692"/>
    </source>
</evidence>
<dbReference type="Proteomes" id="UP000076722">
    <property type="component" value="Unassembled WGS sequence"/>
</dbReference>
<feature type="transmembrane region" description="Helical" evidence="8">
    <location>
        <begin position="357"/>
        <end position="377"/>
    </location>
</feature>
<dbReference type="STRING" id="1314777.A0A164PH54"/>
<feature type="transmembrane region" description="Helical" evidence="8">
    <location>
        <begin position="81"/>
        <end position="104"/>
    </location>
</feature>
<dbReference type="GO" id="GO:0005774">
    <property type="term" value="C:vacuolar membrane"/>
    <property type="evidence" value="ECO:0007669"/>
    <property type="project" value="TreeGrafter"/>
</dbReference>
<proteinExistence type="inferred from homology"/>
<dbReference type="OrthoDB" id="655540at2759"/>
<reference evidence="10 11" key="1">
    <citation type="journal article" date="2016" name="Mol. Biol. Evol.">
        <title>Comparative Genomics of Early-Diverging Mushroom-Forming Fungi Provides Insights into the Origins of Lignocellulose Decay Capabilities.</title>
        <authorList>
            <person name="Nagy L.G."/>
            <person name="Riley R."/>
            <person name="Tritt A."/>
            <person name="Adam C."/>
            <person name="Daum C."/>
            <person name="Floudas D."/>
            <person name="Sun H."/>
            <person name="Yadav J.S."/>
            <person name="Pangilinan J."/>
            <person name="Larsson K.H."/>
            <person name="Matsuura K."/>
            <person name="Barry K."/>
            <person name="Labutti K."/>
            <person name="Kuo R."/>
            <person name="Ohm R.A."/>
            <person name="Bhattacharya S.S."/>
            <person name="Shirouzu T."/>
            <person name="Yoshinaga Y."/>
            <person name="Martin F.M."/>
            <person name="Grigoriev I.V."/>
            <person name="Hibbett D.S."/>
        </authorList>
    </citation>
    <scope>NUCLEOTIDE SEQUENCE [LARGE SCALE GENOMIC DNA]</scope>
    <source>
        <strain evidence="10 11">HHB9708</strain>
    </source>
</reference>
<keyword evidence="11" id="KW-1185">Reference proteome</keyword>
<feature type="transmembrane region" description="Helical" evidence="8">
    <location>
        <begin position="226"/>
        <end position="244"/>
    </location>
</feature>
<protein>
    <recommendedName>
        <fullName evidence="9">Amino acid transporter transmembrane domain-containing protein</fullName>
    </recommendedName>
</protein>
<organism evidence="10 11">
    <name type="scientific">Sistotremastrum niveocremeum HHB9708</name>
    <dbReference type="NCBI Taxonomy" id="1314777"/>
    <lineage>
        <taxon>Eukaryota</taxon>
        <taxon>Fungi</taxon>
        <taxon>Dikarya</taxon>
        <taxon>Basidiomycota</taxon>
        <taxon>Agaricomycotina</taxon>
        <taxon>Agaricomycetes</taxon>
        <taxon>Sistotremastrales</taxon>
        <taxon>Sistotremastraceae</taxon>
        <taxon>Sertulicium</taxon>
        <taxon>Sertulicium niveocremeum</taxon>
    </lineage>
</organism>
<evidence type="ECO:0000256" key="1">
    <source>
        <dbReference type="ARBA" id="ARBA00004141"/>
    </source>
</evidence>
<feature type="transmembrane region" description="Helical" evidence="8">
    <location>
        <begin position="116"/>
        <end position="135"/>
    </location>
</feature>
<comment type="subcellular location">
    <subcellularLocation>
        <location evidence="1">Membrane</location>
        <topology evidence="1">Multi-pass membrane protein</topology>
    </subcellularLocation>
</comment>
<keyword evidence="5" id="KW-0029">Amino-acid transport</keyword>
<keyword evidence="3" id="KW-0813">Transport</keyword>
<feature type="transmembrane region" description="Helical" evidence="8">
    <location>
        <begin position="142"/>
        <end position="162"/>
    </location>
</feature>
<gene>
    <name evidence="10" type="ORF">SISNIDRAFT_393763</name>
</gene>
<evidence type="ECO:0000256" key="8">
    <source>
        <dbReference type="SAM" id="Phobius"/>
    </source>
</evidence>
<keyword evidence="4 8" id="KW-0812">Transmembrane</keyword>
<name>A0A164PH54_9AGAM</name>
<dbReference type="AlphaFoldDB" id="A0A164PH54"/>
<evidence type="ECO:0000256" key="5">
    <source>
        <dbReference type="ARBA" id="ARBA00022970"/>
    </source>
</evidence>
<evidence type="ECO:0000313" key="11">
    <source>
        <dbReference type="Proteomes" id="UP000076722"/>
    </source>
</evidence>
<feature type="transmembrane region" description="Helical" evidence="8">
    <location>
        <begin position="40"/>
        <end position="60"/>
    </location>
</feature>
<feature type="transmembrane region" description="Helical" evidence="8">
    <location>
        <begin position="330"/>
        <end position="351"/>
    </location>
</feature>
<evidence type="ECO:0000256" key="7">
    <source>
        <dbReference type="ARBA" id="ARBA00023136"/>
    </source>
</evidence>
<dbReference type="Pfam" id="PF01490">
    <property type="entry name" value="Aa_trans"/>
    <property type="match status" value="1"/>
</dbReference>